<evidence type="ECO:0000256" key="2">
    <source>
        <dbReference type="ARBA" id="ARBA00022771"/>
    </source>
</evidence>
<reference evidence="7 8" key="1">
    <citation type="journal article" date="2019" name="Nat. Plants">
        <title>Genome sequencing of Musa balbisiana reveals subgenome evolution and function divergence in polyploid bananas.</title>
        <authorList>
            <person name="Yao X."/>
        </authorList>
    </citation>
    <scope>NUCLEOTIDE SEQUENCE [LARGE SCALE GENOMIC DNA]</scope>
    <source>
        <strain evidence="8">cv. DH-PKW</strain>
        <tissue evidence="7">Leaves</tissue>
    </source>
</reference>
<keyword evidence="8" id="KW-1185">Reference proteome</keyword>
<feature type="compositionally biased region" description="Basic and acidic residues" evidence="5">
    <location>
        <begin position="831"/>
        <end position="847"/>
    </location>
</feature>
<feature type="compositionally biased region" description="Basic and acidic residues" evidence="5">
    <location>
        <begin position="416"/>
        <end position="429"/>
    </location>
</feature>
<feature type="compositionally biased region" description="Polar residues" evidence="5">
    <location>
        <begin position="848"/>
        <end position="884"/>
    </location>
</feature>
<dbReference type="SMART" id="SM00547">
    <property type="entry name" value="ZnF_RBZ"/>
    <property type="match status" value="2"/>
</dbReference>
<protein>
    <recommendedName>
        <fullName evidence="6">RanBP2-type domain-containing protein</fullName>
    </recommendedName>
</protein>
<feature type="domain" description="RanBP2-type" evidence="6">
    <location>
        <begin position="275"/>
        <end position="304"/>
    </location>
</feature>
<dbReference type="InterPro" id="IPR036443">
    <property type="entry name" value="Znf_RanBP2_sf"/>
</dbReference>
<name>A0A4S8JK15_MUSBA</name>
<feature type="region of interest" description="Disordered" evidence="5">
    <location>
        <begin position="811"/>
        <end position="894"/>
    </location>
</feature>
<dbReference type="GO" id="GO:0008270">
    <property type="term" value="F:zinc ion binding"/>
    <property type="evidence" value="ECO:0007669"/>
    <property type="project" value="UniProtKB-KW"/>
</dbReference>
<feature type="region of interest" description="Disordered" evidence="5">
    <location>
        <begin position="666"/>
        <end position="726"/>
    </location>
</feature>
<dbReference type="PROSITE" id="PS50199">
    <property type="entry name" value="ZF_RANBP2_2"/>
    <property type="match status" value="2"/>
</dbReference>
<feature type="compositionally biased region" description="Polar residues" evidence="5">
    <location>
        <begin position="948"/>
        <end position="984"/>
    </location>
</feature>
<feature type="compositionally biased region" description="Polar residues" evidence="5">
    <location>
        <begin position="391"/>
        <end position="402"/>
    </location>
</feature>
<dbReference type="STRING" id="52838.A0A4S8JK15"/>
<dbReference type="Proteomes" id="UP000317650">
    <property type="component" value="Chromosome 7"/>
</dbReference>
<dbReference type="Gene3D" id="4.10.1060.10">
    <property type="entry name" value="Zinc finger, RanBP2-type"/>
    <property type="match status" value="2"/>
</dbReference>
<feature type="compositionally biased region" description="Polar residues" evidence="5">
    <location>
        <begin position="608"/>
        <end position="644"/>
    </location>
</feature>
<feature type="compositionally biased region" description="Basic and acidic residues" evidence="5">
    <location>
        <begin position="712"/>
        <end position="726"/>
    </location>
</feature>
<evidence type="ECO:0000256" key="1">
    <source>
        <dbReference type="ARBA" id="ARBA00022723"/>
    </source>
</evidence>
<dbReference type="EMBL" id="PYDT01000005">
    <property type="protein sequence ID" value="THU61694.1"/>
    <property type="molecule type" value="Genomic_DNA"/>
</dbReference>
<sequence>MGGVSKLHVLLAAQLPLPAAVRVPRRSGARLTALSASSSYAPRLLSSSLRPRLSFTVRGAARTHGQAAGAEPGNIAATTSSPSSIAAHPWPEWSRLVDFLFAGGYYDRRVPAAADDGDDDSLLAGEALTEEFVKAAEACLHFARDRPDLLSSLEKKDIEIIVEHGSPFLFKNGSNSTRRLRSFLSGVGNNGLEIESAKTFDVMRYLLSYVSNSSACKDETYLRAKQHMETSIRSLLAAVNVSTAGEEVRLSESTPKQSVLRQQSLRPASQNTEMKRGDWICQKCSFMNFARNMRCLECNDTRPKKVLTGGEWECPQCDFYNYGRNMSCLRCDCRHPGEAPQNVAATGVGLQYNRSSTIQSNADQPSGLGRMDSSKASESSVSQRLDRILGRSSTLAGSNHQATPAELNGEMGNSSEYRDGIPSEKRDYDSVPSMSLPKNMFSGSHNANNDVQQFPLTEDSASSMRTRWLSESTVERFNSTRESKSGDSSDAAEKWSKKVAELDVASGPASTISDDDFPEIMPMRKGENRFVISKKKDRSLTSPHYKRRIALEQANSSNFVPFVPFPPDYFAKKDKHPETSPTKDSASEGLATHEKSRTISEKLEENKTGISNFVSSEKTAQPLDVQSTSQSNVSRTSNASSFGENLNEHKAGNVYDGSAVISAGTPGNSWSDSNNNRNCEPPYSTHGGDDDATAKESSQNVNGGLSPASSRKSLEGSLVKEPDPLDMSEEAKAARWFRRVAQIKDISELSNIPDEDFPEIMPMRKGENRFVISKKKDRSLTSPHYKRRIALEQANSSNFVPFVPFPPDYFAKKDKHPETSPTKDSASEGLATHEKSRTISEKLEENKTGISNFVSSEKTAQPLDVQSTSQSNVSRTSNASSFGENLNEHKAEEAKAARWFRRGCSDKGNLWLSDKHPETSPTKDSASEGLATHEKSRTISEKLEENKTGISNFVSSEKTAQPLDVQSTSQSNVSRTSNASSFGENLNEHKAGNVYDGSAVISAGTPGNSWSDSNNNRNCEPPYSTHGGDDDATAKESSQNVNGGLSPASSRKSLEGSLVKEPDPLDMSEEAKAARWFRRVAQIKDISELSNIPDEDFPEIMPMRKGVNRFVVSKRKTPLERRLTSPQYRRNLPVVNSDPEKNASEEAGEV</sequence>
<feature type="compositionally biased region" description="Basic and acidic residues" evidence="5">
    <location>
        <begin position="478"/>
        <end position="493"/>
    </location>
</feature>
<feature type="compositionally biased region" description="Polar residues" evidence="5">
    <location>
        <begin position="666"/>
        <end position="678"/>
    </location>
</feature>
<feature type="compositionally biased region" description="Polar residues" evidence="5">
    <location>
        <begin position="695"/>
        <end position="711"/>
    </location>
</feature>
<feature type="compositionally biased region" description="Polar residues" evidence="5">
    <location>
        <begin position="1005"/>
        <end position="1018"/>
    </location>
</feature>
<dbReference type="PANTHER" id="PTHR23111">
    <property type="entry name" value="ZINC FINGER PROTEIN"/>
    <property type="match status" value="1"/>
</dbReference>
<keyword evidence="1" id="KW-0479">Metal-binding</keyword>
<dbReference type="GO" id="GO:0003729">
    <property type="term" value="F:mRNA binding"/>
    <property type="evidence" value="ECO:0007669"/>
    <property type="project" value="TreeGrafter"/>
</dbReference>
<comment type="caution">
    <text evidence="7">The sequence shown here is derived from an EMBL/GenBank/DDBJ whole genome shotgun (WGS) entry which is preliminary data.</text>
</comment>
<dbReference type="AlphaFoldDB" id="A0A4S8JK15"/>
<feature type="compositionally biased region" description="Basic and acidic residues" evidence="5">
    <location>
        <begin position="591"/>
        <end position="607"/>
    </location>
</feature>
<feature type="domain" description="RanBP2-type" evidence="6">
    <location>
        <begin position="308"/>
        <end position="337"/>
    </location>
</feature>
<dbReference type="PROSITE" id="PS01358">
    <property type="entry name" value="ZF_RANBP2_1"/>
    <property type="match status" value="2"/>
</dbReference>
<evidence type="ECO:0000256" key="4">
    <source>
        <dbReference type="PROSITE-ProRule" id="PRU00322"/>
    </source>
</evidence>
<accession>A0A4S8JK15</accession>
<feature type="region of interest" description="Disordered" evidence="5">
    <location>
        <begin position="571"/>
        <end position="650"/>
    </location>
</feature>
<dbReference type="SUPFAM" id="SSF90209">
    <property type="entry name" value="Ran binding protein zinc finger-like"/>
    <property type="match status" value="1"/>
</dbReference>
<feature type="region of interest" description="Disordered" evidence="5">
    <location>
        <begin position="908"/>
        <end position="1066"/>
    </location>
</feature>
<evidence type="ECO:0000256" key="5">
    <source>
        <dbReference type="SAM" id="MobiDB-lite"/>
    </source>
</evidence>
<organism evidence="7 8">
    <name type="scientific">Musa balbisiana</name>
    <name type="common">Banana</name>
    <dbReference type="NCBI Taxonomy" id="52838"/>
    <lineage>
        <taxon>Eukaryota</taxon>
        <taxon>Viridiplantae</taxon>
        <taxon>Streptophyta</taxon>
        <taxon>Embryophyta</taxon>
        <taxon>Tracheophyta</taxon>
        <taxon>Spermatophyta</taxon>
        <taxon>Magnoliopsida</taxon>
        <taxon>Liliopsida</taxon>
        <taxon>Zingiberales</taxon>
        <taxon>Musaceae</taxon>
        <taxon>Musa</taxon>
    </lineage>
</organism>
<evidence type="ECO:0000256" key="3">
    <source>
        <dbReference type="ARBA" id="ARBA00022833"/>
    </source>
</evidence>
<dbReference type="PANTHER" id="PTHR23111:SF30">
    <property type="entry name" value="ZINC FINGER PROTEIN VAR3, CHLOROPLASTIC"/>
    <property type="match status" value="1"/>
</dbReference>
<feature type="compositionally biased region" description="Basic and acidic residues" evidence="5">
    <location>
        <begin position="1052"/>
        <end position="1066"/>
    </location>
</feature>
<feature type="region of interest" description="Disordered" evidence="5">
    <location>
        <begin position="1118"/>
        <end position="1150"/>
    </location>
</feature>
<evidence type="ECO:0000313" key="8">
    <source>
        <dbReference type="Proteomes" id="UP000317650"/>
    </source>
</evidence>
<keyword evidence="3" id="KW-0862">Zinc</keyword>
<keyword evidence="2 4" id="KW-0863">Zinc-finger</keyword>
<feature type="region of interest" description="Disordered" evidence="5">
    <location>
        <begin position="472"/>
        <end position="493"/>
    </location>
</feature>
<proteinExistence type="predicted"/>
<feature type="region of interest" description="Disordered" evidence="5">
    <location>
        <begin position="356"/>
        <end position="446"/>
    </location>
</feature>
<feature type="compositionally biased region" description="Basic and acidic residues" evidence="5">
    <location>
        <begin position="931"/>
        <end position="947"/>
    </location>
</feature>
<feature type="compositionally biased region" description="Polar residues" evidence="5">
    <location>
        <begin position="374"/>
        <end position="383"/>
    </location>
</feature>
<feature type="compositionally biased region" description="Polar residues" evidence="5">
    <location>
        <begin position="1035"/>
        <end position="1051"/>
    </location>
</feature>
<evidence type="ECO:0000313" key="7">
    <source>
        <dbReference type="EMBL" id="THU61694.1"/>
    </source>
</evidence>
<dbReference type="GO" id="GO:0005737">
    <property type="term" value="C:cytoplasm"/>
    <property type="evidence" value="ECO:0007669"/>
    <property type="project" value="TreeGrafter"/>
</dbReference>
<dbReference type="Pfam" id="PF00641">
    <property type="entry name" value="Zn_ribbon_RanBP"/>
    <property type="match status" value="1"/>
</dbReference>
<evidence type="ECO:0000259" key="6">
    <source>
        <dbReference type="PROSITE" id="PS50199"/>
    </source>
</evidence>
<dbReference type="InterPro" id="IPR001876">
    <property type="entry name" value="Znf_RanBP2"/>
</dbReference>
<gene>
    <name evidence="7" type="ORF">C4D60_Mb07t26020</name>
</gene>